<sequence length="240" mass="28061">MIIPALVQEIAKGNYICCKTPINLQGYVLGNPITHVDFEINFRIPFAHGMSLISDELYESMRIICKGEYVSVDPRNTKCLKLVEEYDKCTKKLNYEHILKPPCEKINTQEISPDCEYYIYYLIDCWANDESVREALHVNKGTKGKWQRCNWTIPYNHDIISSVPYHMNNSLRGYRSLIYSGDHDVKLPFQATQDWIKSLNYPIIHDWRPWMIKNQISGYTRTYSNKMTFATIKASLRVST</sequence>
<keyword evidence="3" id="KW-1185">Reference proteome</keyword>
<dbReference type="Proteomes" id="UP001558713">
    <property type="component" value="Unassembled WGS sequence"/>
</dbReference>
<accession>A0ABD0ZKE4</accession>
<gene>
    <name evidence="2" type="ORF">V5N11_017164</name>
</gene>
<comment type="similarity">
    <text evidence="1">Belongs to the peptidase S10 family.</text>
</comment>
<comment type="caution">
    <text evidence="2">The sequence shown here is derived from an EMBL/GenBank/DDBJ whole genome shotgun (WGS) entry which is preliminary data.</text>
</comment>
<dbReference type="InterPro" id="IPR029058">
    <property type="entry name" value="AB_hydrolase_fold"/>
</dbReference>
<dbReference type="EMBL" id="JBANAX010000901">
    <property type="protein sequence ID" value="KAL1189345.1"/>
    <property type="molecule type" value="Genomic_DNA"/>
</dbReference>
<evidence type="ECO:0000313" key="3">
    <source>
        <dbReference type="Proteomes" id="UP001558713"/>
    </source>
</evidence>
<evidence type="ECO:0000313" key="2">
    <source>
        <dbReference type="EMBL" id="KAL1189345.1"/>
    </source>
</evidence>
<dbReference type="Pfam" id="PF00450">
    <property type="entry name" value="Peptidase_S10"/>
    <property type="match status" value="1"/>
</dbReference>
<dbReference type="InterPro" id="IPR001563">
    <property type="entry name" value="Peptidase_S10"/>
</dbReference>
<organism evidence="2 3">
    <name type="scientific">Cardamine amara subsp. amara</name>
    <dbReference type="NCBI Taxonomy" id="228776"/>
    <lineage>
        <taxon>Eukaryota</taxon>
        <taxon>Viridiplantae</taxon>
        <taxon>Streptophyta</taxon>
        <taxon>Embryophyta</taxon>
        <taxon>Tracheophyta</taxon>
        <taxon>Spermatophyta</taxon>
        <taxon>Magnoliopsida</taxon>
        <taxon>eudicotyledons</taxon>
        <taxon>Gunneridae</taxon>
        <taxon>Pentapetalae</taxon>
        <taxon>rosids</taxon>
        <taxon>malvids</taxon>
        <taxon>Brassicales</taxon>
        <taxon>Brassicaceae</taxon>
        <taxon>Cardamineae</taxon>
        <taxon>Cardamine</taxon>
    </lineage>
</organism>
<dbReference type="Gene3D" id="3.40.50.12670">
    <property type="match status" value="1"/>
</dbReference>
<proteinExistence type="inferred from homology"/>
<reference evidence="2 3" key="1">
    <citation type="submission" date="2024-04" db="EMBL/GenBank/DDBJ databases">
        <title>Genome assembly C_amara_ONT_v2.</title>
        <authorList>
            <person name="Yant L."/>
            <person name="Moore C."/>
            <person name="Slenker M."/>
        </authorList>
    </citation>
    <scope>NUCLEOTIDE SEQUENCE [LARGE SCALE GENOMIC DNA]</scope>
    <source>
        <tissue evidence="2">Leaf</tissue>
    </source>
</reference>
<dbReference type="AlphaFoldDB" id="A0ABD0ZKE4"/>
<name>A0ABD0ZKE4_CARAN</name>
<protein>
    <submittedName>
        <fullName evidence="2">Serine carboxypeptidase-like 10</fullName>
    </submittedName>
</protein>
<dbReference type="Gene3D" id="3.40.50.1820">
    <property type="entry name" value="alpha/beta hydrolase"/>
    <property type="match status" value="1"/>
</dbReference>
<dbReference type="SUPFAM" id="SSF53474">
    <property type="entry name" value="alpha/beta-Hydrolases"/>
    <property type="match status" value="1"/>
</dbReference>
<dbReference type="PANTHER" id="PTHR11802:SF196">
    <property type="entry name" value="SERINE CARBOXYPEPTIDASE-LIKE 10-RELATED"/>
    <property type="match status" value="1"/>
</dbReference>
<dbReference type="PANTHER" id="PTHR11802">
    <property type="entry name" value="SERINE PROTEASE FAMILY S10 SERINE CARBOXYPEPTIDASE"/>
    <property type="match status" value="1"/>
</dbReference>
<evidence type="ECO:0000256" key="1">
    <source>
        <dbReference type="ARBA" id="ARBA00009431"/>
    </source>
</evidence>